<accession>A0ABU7DY70</accession>
<organism evidence="1 2">
    <name type="scientific">Characodon lateralis</name>
    <dbReference type="NCBI Taxonomy" id="208331"/>
    <lineage>
        <taxon>Eukaryota</taxon>
        <taxon>Metazoa</taxon>
        <taxon>Chordata</taxon>
        <taxon>Craniata</taxon>
        <taxon>Vertebrata</taxon>
        <taxon>Euteleostomi</taxon>
        <taxon>Actinopterygii</taxon>
        <taxon>Neopterygii</taxon>
        <taxon>Teleostei</taxon>
        <taxon>Neoteleostei</taxon>
        <taxon>Acanthomorphata</taxon>
        <taxon>Ovalentaria</taxon>
        <taxon>Atherinomorphae</taxon>
        <taxon>Cyprinodontiformes</taxon>
        <taxon>Goodeidae</taxon>
        <taxon>Characodon</taxon>
    </lineage>
</organism>
<evidence type="ECO:0000313" key="1">
    <source>
        <dbReference type="EMBL" id="MED6279987.1"/>
    </source>
</evidence>
<gene>
    <name evidence="1" type="ORF">CHARACLAT_006255</name>
</gene>
<keyword evidence="2" id="KW-1185">Reference proteome</keyword>
<protein>
    <submittedName>
        <fullName evidence="1">Uncharacterized protein</fullName>
    </submittedName>
</protein>
<dbReference type="Proteomes" id="UP001352852">
    <property type="component" value="Unassembled WGS sequence"/>
</dbReference>
<sequence length="103" mass="11910">MQSFYPFSCTACRKFQSWNPSDVTEVLDFMHSSSFFSLPTGSTVNIPLVQASLFPGLHYAFCLLMFSNLRGLHISAVFILWFNDTQVHSNQLTFESNLLHWFY</sequence>
<name>A0ABU7DY70_9TELE</name>
<reference evidence="1 2" key="1">
    <citation type="submission" date="2021-06" db="EMBL/GenBank/DDBJ databases">
        <authorList>
            <person name="Palmer J.M."/>
        </authorList>
    </citation>
    <scope>NUCLEOTIDE SEQUENCE [LARGE SCALE GENOMIC DNA]</scope>
    <source>
        <strain evidence="1 2">CL_MEX2019</strain>
        <tissue evidence="1">Muscle</tissue>
    </source>
</reference>
<dbReference type="EMBL" id="JAHUTJ010041307">
    <property type="protein sequence ID" value="MED6279987.1"/>
    <property type="molecule type" value="Genomic_DNA"/>
</dbReference>
<proteinExistence type="predicted"/>
<evidence type="ECO:0000313" key="2">
    <source>
        <dbReference type="Proteomes" id="UP001352852"/>
    </source>
</evidence>
<comment type="caution">
    <text evidence="1">The sequence shown here is derived from an EMBL/GenBank/DDBJ whole genome shotgun (WGS) entry which is preliminary data.</text>
</comment>